<dbReference type="RefSeq" id="WP_125012366.1">
    <property type="nucleotide sequence ID" value="NZ_RQVR01000006.1"/>
</dbReference>
<dbReference type="OrthoDB" id="9765571at2"/>
<dbReference type="Gene3D" id="2.40.160.60">
    <property type="entry name" value="Outer membrane protein transport protein (OMPP1/FadL/TodX)"/>
    <property type="match status" value="1"/>
</dbReference>
<dbReference type="AlphaFoldDB" id="A0A3P3WHI4"/>
<sequence>MKKYFLLLITGLSLNSQGQEVADAMRYAQDNLTGTARFRAMSGAFGALGGDFSSLNVNPAGGAIFLNNQLSISLSNLSTKNNSVYFGSKATEKDNSFDLNQLGAIWVFENTNEESNWKKFTVGVNYENTNNFDNQVFSRGINPNTSVSEYFLSYANGNNMGDYAMDQTFIGTQGNLITLNNATNQYVSNTPDGGNYYQENTMVSTGYNGKLSFNFATQYKDRFYFGLNLNSHFTDYTKRTSFYEDYLDTPGSDPSDPVQELRFDNELYTYGNGFSFQLGAIAKITNELRLGVAYESPTWYNLQDETYQIMSVKTSSNQIFIEPYNYNVQYPNYRIQTPGKYTGSLAYVFGSLGLISVDYTMKDYSNTKFRPNDSFFATRNDQLESLLDVSSEIRVGAEARAKQWSFRGGYRFEQSPYKNGNTIGDLQGISGGLGYNFGGARIDAAYSYSKRDTQQAFFNQGLVDMTNIQSVNNNVTFTLLLEM</sequence>
<name>A0A3P3WHI4_9FLAO</name>
<protein>
    <submittedName>
        <fullName evidence="1">Transporter</fullName>
    </submittedName>
</protein>
<proteinExistence type="predicted"/>
<keyword evidence="2" id="KW-1185">Reference proteome</keyword>
<dbReference type="Proteomes" id="UP000271937">
    <property type="component" value="Unassembled WGS sequence"/>
</dbReference>
<dbReference type="EMBL" id="RQVR01000006">
    <property type="protein sequence ID" value="RRJ92163.1"/>
    <property type="molecule type" value="Genomic_DNA"/>
</dbReference>
<organism evidence="1 2">
    <name type="scientific">Flavobacterium macacae</name>
    <dbReference type="NCBI Taxonomy" id="2488993"/>
    <lineage>
        <taxon>Bacteria</taxon>
        <taxon>Pseudomonadati</taxon>
        <taxon>Bacteroidota</taxon>
        <taxon>Flavobacteriia</taxon>
        <taxon>Flavobacteriales</taxon>
        <taxon>Flavobacteriaceae</taxon>
        <taxon>Flavobacterium</taxon>
    </lineage>
</organism>
<evidence type="ECO:0000313" key="1">
    <source>
        <dbReference type="EMBL" id="RRJ92163.1"/>
    </source>
</evidence>
<dbReference type="SUPFAM" id="SSF56935">
    <property type="entry name" value="Porins"/>
    <property type="match status" value="1"/>
</dbReference>
<gene>
    <name evidence="1" type="ORF">EG849_07025</name>
</gene>
<evidence type="ECO:0000313" key="2">
    <source>
        <dbReference type="Proteomes" id="UP000271937"/>
    </source>
</evidence>
<comment type="caution">
    <text evidence="1">The sequence shown here is derived from an EMBL/GenBank/DDBJ whole genome shotgun (WGS) entry which is preliminary data.</text>
</comment>
<accession>A0A3P3WHI4</accession>
<reference evidence="1 2" key="1">
    <citation type="submission" date="2018-11" db="EMBL/GenBank/DDBJ databases">
        <title>Flavobacterium sp. nov., YIM 102600 draft genome.</title>
        <authorList>
            <person name="Li G."/>
            <person name="Jiang Y."/>
        </authorList>
    </citation>
    <scope>NUCLEOTIDE SEQUENCE [LARGE SCALE GENOMIC DNA]</scope>
    <source>
        <strain evidence="1 2">YIM 102600</strain>
    </source>
</reference>